<gene>
    <name evidence="2" type="ORF">CTA1_3330</name>
</gene>
<sequence>MLLFLLLLLPVRLSARSHKSSSADWPKEARVVASIACPEPMGLDRSGKTLDMIHDLRSPRALRTGRGASHPGDERMGQVEREHVFHVAIIGYDIDRWVE</sequence>
<evidence type="ECO:0000256" key="1">
    <source>
        <dbReference type="SAM" id="SignalP"/>
    </source>
</evidence>
<organism evidence="2 3">
    <name type="scientific">Colletotrichum tanaceti</name>
    <dbReference type="NCBI Taxonomy" id="1306861"/>
    <lineage>
        <taxon>Eukaryota</taxon>
        <taxon>Fungi</taxon>
        <taxon>Dikarya</taxon>
        <taxon>Ascomycota</taxon>
        <taxon>Pezizomycotina</taxon>
        <taxon>Sordariomycetes</taxon>
        <taxon>Hypocreomycetidae</taxon>
        <taxon>Glomerellales</taxon>
        <taxon>Glomerellaceae</taxon>
        <taxon>Colletotrichum</taxon>
        <taxon>Colletotrichum destructivum species complex</taxon>
    </lineage>
</organism>
<evidence type="ECO:0000313" key="3">
    <source>
        <dbReference type="Proteomes" id="UP000310108"/>
    </source>
</evidence>
<protein>
    <recommendedName>
        <fullName evidence="4">Secreted protein</fullName>
    </recommendedName>
</protein>
<comment type="caution">
    <text evidence="2">The sequence shown here is derived from an EMBL/GenBank/DDBJ whole genome shotgun (WGS) entry which is preliminary data.</text>
</comment>
<name>A0A4U6X481_9PEZI</name>
<evidence type="ECO:0008006" key="4">
    <source>
        <dbReference type="Google" id="ProtNLM"/>
    </source>
</evidence>
<keyword evidence="3" id="KW-1185">Reference proteome</keyword>
<evidence type="ECO:0000313" key="2">
    <source>
        <dbReference type="EMBL" id="TKW49824.1"/>
    </source>
</evidence>
<dbReference type="EMBL" id="PJEX01000476">
    <property type="protein sequence ID" value="TKW49824.1"/>
    <property type="molecule type" value="Genomic_DNA"/>
</dbReference>
<keyword evidence="1" id="KW-0732">Signal</keyword>
<accession>A0A4U6X481</accession>
<dbReference type="AlphaFoldDB" id="A0A4U6X481"/>
<feature type="signal peptide" evidence="1">
    <location>
        <begin position="1"/>
        <end position="15"/>
    </location>
</feature>
<dbReference type="Proteomes" id="UP000310108">
    <property type="component" value="Unassembled WGS sequence"/>
</dbReference>
<reference evidence="2 3" key="1">
    <citation type="journal article" date="2019" name="PLoS ONE">
        <title>Comparative genome analysis indicates high evolutionary potential of pathogenicity genes in Colletotrichum tanaceti.</title>
        <authorList>
            <person name="Lelwala R.V."/>
            <person name="Korhonen P.K."/>
            <person name="Young N.D."/>
            <person name="Scott J.B."/>
            <person name="Ades P.A."/>
            <person name="Gasser R.B."/>
            <person name="Taylor P.W.J."/>
        </authorList>
    </citation>
    <scope>NUCLEOTIDE SEQUENCE [LARGE SCALE GENOMIC DNA]</scope>
    <source>
        <strain evidence="2">BRIP57314</strain>
    </source>
</reference>
<proteinExistence type="predicted"/>
<feature type="chain" id="PRO_5020503828" description="Secreted protein" evidence="1">
    <location>
        <begin position="16"/>
        <end position="99"/>
    </location>
</feature>